<evidence type="ECO:0000256" key="1">
    <source>
        <dbReference type="SAM" id="MobiDB-lite"/>
    </source>
</evidence>
<protein>
    <submittedName>
        <fullName evidence="2">Uncharacterized protein</fullName>
    </submittedName>
</protein>
<keyword evidence="3" id="KW-1185">Reference proteome</keyword>
<dbReference type="AlphaFoldDB" id="A0A4Y1ZXW9"/>
<sequence length="172" mass="19371">MARESCFSKEEIEQDVNQKDKRNKGKADLATKAKERSFTIRHPSNSCLPATRIAKENGIKASISNFRRKTRHKEIIEKVKTKLEAGRSTKARESGSTSALCQNIESWASTSDTTVSPEIVRPYPKSLPLVMKGFRKRAKSTILTSTPEEQKTEEEPLNGARTIQIFFEKTKG</sequence>
<comment type="caution">
    <text evidence="2">The sequence shown here is derived from an EMBL/GenBank/DDBJ whole genome shotgun (WGS) entry which is preliminary data.</text>
</comment>
<dbReference type="EMBL" id="BGPR01000001">
    <property type="protein sequence ID" value="GBL72323.1"/>
    <property type="molecule type" value="Genomic_DNA"/>
</dbReference>
<reference evidence="2 3" key="1">
    <citation type="journal article" date="2019" name="Sci. Rep.">
        <title>Orb-weaving spider Araneus ventricosus genome elucidates the spidroin gene catalogue.</title>
        <authorList>
            <person name="Kono N."/>
            <person name="Nakamura H."/>
            <person name="Ohtoshi R."/>
            <person name="Moran D.A.P."/>
            <person name="Shinohara A."/>
            <person name="Yoshida Y."/>
            <person name="Fujiwara M."/>
            <person name="Mori M."/>
            <person name="Tomita M."/>
            <person name="Arakawa K."/>
        </authorList>
    </citation>
    <scope>NUCLEOTIDE SEQUENCE [LARGE SCALE GENOMIC DNA]</scope>
</reference>
<gene>
    <name evidence="2" type="ORF">AVEN_115271_1</name>
</gene>
<proteinExistence type="predicted"/>
<organism evidence="2 3">
    <name type="scientific">Araneus ventricosus</name>
    <name type="common">Orbweaver spider</name>
    <name type="synonym">Epeira ventricosa</name>
    <dbReference type="NCBI Taxonomy" id="182803"/>
    <lineage>
        <taxon>Eukaryota</taxon>
        <taxon>Metazoa</taxon>
        <taxon>Ecdysozoa</taxon>
        <taxon>Arthropoda</taxon>
        <taxon>Chelicerata</taxon>
        <taxon>Arachnida</taxon>
        <taxon>Araneae</taxon>
        <taxon>Araneomorphae</taxon>
        <taxon>Entelegynae</taxon>
        <taxon>Araneoidea</taxon>
        <taxon>Araneidae</taxon>
        <taxon>Araneus</taxon>
    </lineage>
</organism>
<feature type="region of interest" description="Disordered" evidence="1">
    <location>
        <begin position="1"/>
        <end position="51"/>
    </location>
</feature>
<feature type="region of interest" description="Disordered" evidence="1">
    <location>
        <begin position="140"/>
        <end position="160"/>
    </location>
</feature>
<name>A0A4Y1ZXW9_ARAVE</name>
<dbReference type="Proteomes" id="UP000499080">
    <property type="component" value="Unassembled WGS sequence"/>
</dbReference>
<evidence type="ECO:0000313" key="2">
    <source>
        <dbReference type="EMBL" id="GBL72323.1"/>
    </source>
</evidence>
<dbReference type="OrthoDB" id="4327074at2759"/>
<feature type="compositionally biased region" description="Basic and acidic residues" evidence="1">
    <location>
        <begin position="1"/>
        <end position="38"/>
    </location>
</feature>
<evidence type="ECO:0000313" key="3">
    <source>
        <dbReference type="Proteomes" id="UP000499080"/>
    </source>
</evidence>
<accession>A0A4Y1ZXW9</accession>